<sequence length="469" mass="51049">MWQIGPKQLDATVTAHTVTTVRRVAERLSKYVYDAVKVAGYPATRLGTWVSNDPSSRNSKPLGRFLTTDAKRVDSTKITRPPSPPSSRRSNGSGPGRGSGTGSHAHSGGSSAKSQTVVTPRWWKSAAIMGGSRQPLHDGGGTAVGYATLMGQTRTYAMPAVASRPETLRWFDRPNQPSIFELFEQATKEPATIRRSFRFTHAASALPKNQRSLPKDDGGFLSVQVGEDAFFTRHDSLGVADGVGGWSQVQGANPALYSRKLMHYASAELEKYDDIAAIDYDPKQYDKVDPKEVLQKSYDAVCADAKSETLVGSSTAVIAILRDDELRVANLGDCGVMIIRNNEAIFRTEEQQHSFNFPYQLGTGSQDSPSDAQSFRVKVQEGDIVILASDGMFDNVFDDEVVDIVKRVLGEGGEADPQDLADALMRRARDVAEEGRFATSPFQSRAIAEGLYYQGGKMDDVTVLAAIVR</sequence>
<feature type="domain" description="PPM-type phosphatase" evidence="3">
    <location>
        <begin position="210"/>
        <end position="468"/>
    </location>
</feature>
<comment type="caution">
    <text evidence="4">The sequence shown here is derived from an EMBL/GenBank/DDBJ whole genome shotgun (WGS) entry which is preliminary data.</text>
</comment>
<dbReference type="SMART" id="SM00332">
    <property type="entry name" value="PP2Cc"/>
    <property type="match status" value="1"/>
</dbReference>
<protein>
    <recommendedName>
        <fullName evidence="1">Protein phosphatase</fullName>
        <ecNumber evidence="1">3.1.3.16</ecNumber>
    </recommendedName>
</protein>
<dbReference type="InterPro" id="IPR039123">
    <property type="entry name" value="PPTC7"/>
</dbReference>
<keyword evidence="1" id="KW-0479">Metal-binding</keyword>
<evidence type="ECO:0000259" key="3">
    <source>
        <dbReference type="PROSITE" id="PS51746"/>
    </source>
</evidence>
<keyword evidence="1" id="KW-0378">Hydrolase</keyword>
<dbReference type="Gene3D" id="3.60.40.10">
    <property type="entry name" value="PPM-type phosphatase domain"/>
    <property type="match status" value="1"/>
</dbReference>
<keyword evidence="1" id="KW-0464">Manganese</keyword>
<dbReference type="InterPro" id="IPR001932">
    <property type="entry name" value="PPM-type_phosphatase-like_dom"/>
</dbReference>
<evidence type="ECO:0000256" key="2">
    <source>
        <dbReference type="SAM" id="MobiDB-lite"/>
    </source>
</evidence>
<dbReference type="PANTHER" id="PTHR12320:SF84">
    <property type="entry name" value="PROTEIN PHOSPHATASE"/>
    <property type="match status" value="1"/>
</dbReference>
<accession>A0AAD5X420</accession>
<dbReference type="GO" id="GO:0004722">
    <property type="term" value="F:protein serine/threonine phosphatase activity"/>
    <property type="evidence" value="ECO:0007669"/>
    <property type="project" value="UniProtKB-EC"/>
</dbReference>
<organism evidence="4 5">
    <name type="scientific">Rhizophlyctis rosea</name>
    <dbReference type="NCBI Taxonomy" id="64517"/>
    <lineage>
        <taxon>Eukaryota</taxon>
        <taxon>Fungi</taxon>
        <taxon>Fungi incertae sedis</taxon>
        <taxon>Chytridiomycota</taxon>
        <taxon>Chytridiomycota incertae sedis</taxon>
        <taxon>Chytridiomycetes</taxon>
        <taxon>Rhizophlyctidales</taxon>
        <taxon>Rhizophlyctidaceae</taxon>
        <taxon>Rhizophlyctis</taxon>
    </lineage>
</organism>
<evidence type="ECO:0000313" key="4">
    <source>
        <dbReference type="EMBL" id="KAJ3050754.1"/>
    </source>
</evidence>
<keyword evidence="1" id="KW-0460">Magnesium</keyword>
<comment type="cofactor">
    <cofactor evidence="1">
        <name>Mn(2+)</name>
        <dbReference type="ChEBI" id="CHEBI:29035"/>
    </cofactor>
</comment>
<gene>
    <name evidence="4" type="ORF">HK097_008256</name>
</gene>
<dbReference type="Proteomes" id="UP001212841">
    <property type="component" value="Unassembled WGS sequence"/>
</dbReference>
<dbReference type="PANTHER" id="PTHR12320">
    <property type="entry name" value="PROTEIN PHOSPHATASE 2C"/>
    <property type="match status" value="1"/>
</dbReference>
<dbReference type="SMART" id="SM00331">
    <property type="entry name" value="PP2C_SIG"/>
    <property type="match status" value="1"/>
</dbReference>
<comment type="catalytic activity">
    <reaction evidence="1">
        <text>O-phospho-L-threonyl-[protein] + H2O = L-threonyl-[protein] + phosphate</text>
        <dbReference type="Rhea" id="RHEA:47004"/>
        <dbReference type="Rhea" id="RHEA-COMP:11060"/>
        <dbReference type="Rhea" id="RHEA-COMP:11605"/>
        <dbReference type="ChEBI" id="CHEBI:15377"/>
        <dbReference type="ChEBI" id="CHEBI:30013"/>
        <dbReference type="ChEBI" id="CHEBI:43474"/>
        <dbReference type="ChEBI" id="CHEBI:61977"/>
        <dbReference type="EC" id="3.1.3.16"/>
    </reaction>
</comment>
<proteinExistence type="inferred from homology"/>
<comment type="cofactor">
    <cofactor evidence="1">
        <name>Mg(2+)</name>
        <dbReference type="ChEBI" id="CHEBI:18420"/>
    </cofactor>
</comment>
<comment type="similarity">
    <text evidence="1">Belongs to the PP2C family.</text>
</comment>
<dbReference type="CDD" id="cd00143">
    <property type="entry name" value="PP2Cc"/>
    <property type="match status" value="1"/>
</dbReference>
<evidence type="ECO:0000256" key="1">
    <source>
        <dbReference type="RuleBase" id="RU366020"/>
    </source>
</evidence>
<reference evidence="4" key="1">
    <citation type="submission" date="2020-05" db="EMBL/GenBank/DDBJ databases">
        <title>Phylogenomic resolution of chytrid fungi.</title>
        <authorList>
            <person name="Stajich J.E."/>
            <person name="Amses K."/>
            <person name="Simmons R."/>
            <person name="Seto K."/>
            <person name="Myers J."/>
            <person name="Bonds A."/>
            <person name="Quandt C.A."/>
            <person name="Barry K."/>
            <person name="Liu P."/>
            <person name="Grigoriev I."/>
            <person name="Longcore J.E."/>
            <person name="James T.Y."/>
        </authorList>
    </citation>
    <scope>NUCLEOTIDE SEQUENCE</scope>
    <source>
        <strain evidence="4">JEL0318</strain>
    </source>
</reference>
<dbReference type="AlphaFoldDB" id="A0AAD5X420"/>
<dbReference type="EMBL" id="JADGJD010000476">
    <property type="protein sequence ID" value="KAJ3050754.1"/>
    <property type="molecule type" value="Genomic_DNA"/>
</dbReference>
<evidence type="ECO:0000313" key="5">
    <source>
        <dbReference type="Proteomes" id="UP001212841"/>
    </source>
</evidence>
<dbReference type="GO" id="GO:0046872">
    <property type="term" value="F:metal ion binding"/>
    <property type="evidence" value="ECO:0007669"/>
    <property type="project" value="UniProtKB-UniRule"/>
</dbReference>
<keyword evidence="5" id="KW-1185">Reference proteome</keyword>
<dbReference type="InterPro" id="IPR036457">
    <property type="entry name" value="PPM-type-like_dom_sf"/>
</dbReference>
<dbReference type="FunFam" id="3.60.40.10:FF:000130">
    <property type="entry name" value="Related to PTC7-type 2C protein phosphatase"/>
    <property type="match status" value="1"/>
</dbReference>
<dbReference type="PROSITE" id="PS51746">
    <property type="entry name" value="PPM_2"/>
    <property type="match status" value="1"/>
</dbReference>
<keyword evidence="1" id="KW-0904">Protein phosphatase</keyword>
<comment type="catalytic activity">
    <reaction evidence="1">
        <text>O-phospho-L-seryl-[protein] + H2O = L-seryl-[protein] + phosphate</text>
        <dbReference type="Rhea" id="RHEA:20629"/>
        <dbReference type="Rhea" id="RHEA-COMP:9863"/>
        <dbReference type="Rhea" id="RHEA-COMP:11604"/>
        <dbReference type="ChEBI" id="CHEBI:15377"/>
        <dbReference type="ChEBI" id="CHEBI:29999"/>
        <dbReference type="ChEBI" id="CHEBI:43474"/>
        <dbReference type="ChEBI" id="CHEBI:83421"/>
        <dbReference type="EC" id="3.1.3.16"/>
    </reaction>
</comment>
<feature type="compositionally biased region" description="Polar residues" evidence="2">
    <location>
        <begin position="49"/>
        <end position="59"/>
    </location>
</feature>
<dbReference type="EC" id="3.1.3.16" evidence="1"/>
<dbReference type="SUPFAM" id="SSF81606">
    <property type="entry name" value="PP2C-like"/>
    <property type="match status" value="1"/>
</dbReference>
<feature type="region of interest" description="Disordered" evidence="2">
    <location>
        <begin position="46"/>
        <end position="118"/>
    </location>
</feature>
<dbReference type="Pfam" id="PF07228">
    <property type="entry name" value="SpoIIE"/>
    <property type="match status" value="1"/>
</dbReference>
<feature type="compositionally biased region" description="Low complexity" evidence="2">
    <location>
        <begin position="102"/>
        <end position="114"/>
    </location>
</feature>
<name>A0AAD5X420_9FUNG</name>